<protein>
    <submittedName>
        <fullName evidence="3">Uncharacterized protein</fullName>
    </submittedName>
</protein>
<evidence type="ECO:0000313" key="4">
    <source>
        <dbReference type="Proteomes" id="UP000076584"/>
    </source>
</evidence>
<feature type="compositionally biased region" description="Pro residues" evidence="1">
    <location>
        <begin position="127"/>
        <end position="139"/>
    </location>
</feature>
<feature type="compositionally biased region" description="Pro residues" evidence="1">
    <location>
        <begin position="147"/>
        <end position="159"/>
    </location>
</feature>
<sequence length="172" mass="18365">MKFVTILCTLVALDISVDALPILTTRAEGPDKDLTQGSELAQSSHPDSTVDTTLPGLGQAKDTVEQLEEDNSQDIVPDNGDLEAEGLSKWKKKGKKDKKKGCKPEPKPVPVPVPVPVPKPEPKPEPKPVPVPVPVPVPKPEPKPEPKPVPVPVPVPVPKPEPKPEPKPVPVP</sequence>
<proteinExistence type="predicted"/>
<accession>A0A166QDJ7</accession>
<feature type="compositionally biased region" description="Polar residues" evidence="1">
    <location>
        <begin position="35"/>
        <end position="52"/>
    </location>
</feature>
<dbReference type="PANTHER" id="PTHR47771">
    <property type="entry name" value="LD27203P-RELATED"/>
    <property type="match status" value="1"/>
</dbReference>
<reference evidence="3 4" key="1">
    <citation type="submission" date="2015-06" db="EMBL/GenBank/DDBJ databases">
        <title>Survival trade-offs in plant roots during colonization by closely related pathogenic and mutualistic fungi.</title>
        <authorList>
            <person name="Hacquard S."/>
            <person name="Kracher B."/>
            <person name="Hiruma K."/>
            <person name="Weinman A."/>
            <person name="Muench P."/>
            <person name="Garrido Oter R."/>
            <person name="Ver Loren van Themaat E."/>
            <person name="Dallerey J.-F."/>
            <person name="Damm U."/>
            <person name="Henrissat B."/>
            <person name="Lespinet O."/>
            <person name="Thon M."/>
            <person name="Kemen E."/>
            <person name="McHardy A.C."/>
            <person name="Schulze-Lefert P."/>
            <person name="O'Connell R.J."/>
        </authorList>
    </citation>
    <scope>NUCLEOTIDE SEQUENCE [LARGE SCALE GENOMIC DNA]</scope>
    <source>
        <strain evidence="3 4">MAFF 238704</strain>
    </source>
</reference>
<evidence type="ECO:0000313" key="3">
    <source>
        <dbReference type="EMBL" id="KZL67794.1"/>
    </source>
</evidence>
<feature type="region of interest" description="Disordered" evidence="1">
    <location>
        <begin position="26"/>
        <end position="172"/>
    </location>
</feature>
<organism evidence="3 4">
    <name type="scientific">Colletotrichum incanum</name>
    <name type="common">Soybean anthracnose fungus</name>
    <dbReference type="NCBI Taxonomy" id="1573173"/>
    <lineage>
        <taxon>Eukaryota</taxon>
        <taxon>Fungi</taxon>
        <taxon>Dikarya</taxon>
        <taxon>Ascomycota</taxon>
        <taxon>Pezizomycotina</taxon>
        <taxon>Sordariomycetes</taxon>
        <taxon>Hypocreomycetidae</taxon>
        <taxon>Glomerellales</taxon>
        <taxon>Glomerellaceae</taxon>
        <taxon>Colletotrichum</taxon>
        <taxon>Colletotrichum spaethianum species complex</taxon>
    </lineage>
</organism>
<feature type="chain" id="PRO_5007878717" evidence="2">
    <location>
        <begin position="20"/>
        <end position="172"/>
    </location>
</feature>
<evidence type="ECO:0000256" key="2">
    <source>
        <dbReference type="SAM" id="SignalP"/>
    </source>
</evidence>
<keyword evidence="2" id="KW-0732">Signal</keyword>
<evidence type="ECO:0000256" key="1">
    <source>
        <dbReference type="SAM" id="MobiDB-lite"/>
    </source>
</evidence>
<feature type="compositionally biased region" description="Basic residues" evidence="1">
    <location>
        <begin position="89"/>
        <end position="101"/>
    </location>
</feature>
<dbReference type="EMBL" id="LFIW01002528">
    <property type="protein sequence ID" value="KZL67794.1"/>
    <property type="molecule type" value="Genomic_DNA"/>
</dbReference>
<dbReference type="AlphaFoldDB" id="A0A166QDJ7"/>
<comment type="caution">
    <text evidence="3">The sequence shown here is derived from an EMBL/GenBank/DDBJ whole genome shotgun (WGS) entry which is preliminary data.</text>
</comment>
<name>A0A166QDJ7_COLIC</name>
<gene>
    <name evidence="3" type="ORF">CI238_08305</name>
</gene>
<dbReference type="PANTHER" id="PTHR47771:SF14">
    <property type="entry name" value="RH73259P"/>
    <property type="match status" value="1"/>
</dbReference>
<keyword evidence="4" id="KW-1185">Reference proteome</keyword>
<feature type="compositionally biased region" description="Pro residues" evidence="1">
    <location>
        <begin position="107"/>
        <end position="119"/>
    </location>
</feature>
<feature type="signal peptide" evidence="2">
    <location>
        <begin position="1"/>
        <end position="19"/>
    </location>
</feature>
<feature type="non-terminal residue" evidence="3">
    <location>
        <position position="172"/>
    </location>
</feature>
<dbReference type="Proteomes" id="UP000076584">
    <property type="component" value="Unassembled WGS sequence"/>
</dbReference>